<sequence length="69" mass="8448">MDVDGRDQYEYPKMVSKFVSVKSGNDMNTERCVESIIRNRFQFEDRNTKKELKEMEILQKMKELELRRR</sequence>
<dbReference type="Gene3D" id="3.40.50.620">
    <property type="entry name" value="HUPs"/>
    <property type="match status" value="1"/>
</dbReference>
<name>A0A9N9X8U7_DIABA</name>
<dbReference type="OrthoDB" id="40021at2759"/>
<keyword evidence="2" id="KW-1185">Reference proteome</keyword>
<evidence type="ECO:0000313" key="2">
    <source>
        <dbReference type="Proteomes" id="UP001153709"/>
    </source>
</evidence>
<protein>
    <submittedName>
        <fullName evidence="1">Uncharacterized protein</fullName>
    </submittedName>
</protein>
<reference evidence="1" key="1">
    <citation type="submission" date="2022-01" db="EMBL/GenBank/DDBJ databases">
        <authorList>
            <person name="King R."/>
        </authorList>
    </citation>
    <scope>NUCLEOTIDE SEQUENCE</scope>
</reference>
<dbReference type="InterPro" id="IPR014729">
    <property type="entry name" value="Rossmann-like_a/b/a_fold"/>
</dbReference>
<proteinExistence type="predicted"/>
<gene>
    <name evidence="1" type="ORF">DIABBA_LOCUS581</name>
</gene>
<dbReference type="AlphaFoldDB" id="A0A9N9X8U7"/>
<evidence type="ECO:0000313" key="1">
    <source>
        <dbReference type="EMBL" id="CAG9826469.1"/>
    </source>
</evidence>
<organism evidence="1 2">
    <name type="scientific">Diabrotica balteata</name>
    <name type="common">Banded cucumber beetle</name>
    <dbReference type="NCBI Taxonomy" id="107213"/>
    <lineage>
        <taxon>Eukaryota</taxon>
        <taxon>Metazoa</taxon>
        <taxon>Ecdysozoa</taxon>
        <taxon>Arthropoda</taxon>
        <taxon>Hexapoda</taxon>
        <taxon>Insecta</taxon>
        <taxon>Pterygota</taxon>
        <taxon>Neoptera</taxon>
        <taxon>Endopterygota</taxon>
        <taxon>Coleoptera</taxon>
        <taxon>Polyphaga</taxon>
        <taxon>Cucujiformia</taxon>
        <taxon>Chrysomeloidea</taxon>
        <taxon>Chrysomelidae</taxon>
        <taxon>Galerucinae</taxon>
        <taxon>Diabroticina</taxon>
        <taxon>Diabroticites</taxon>
        <taxon>Diabrotica</taxon>
    </lineage>
</organism>
<dbReference type="EMBL" id="OU898276">
    <property type="protein sequence ID" value="CAG9826469.1"/>
    <property type="molecule type" value="Genomic_DNA"/>
</dbReference>
<dbReference type="Proteomes" id="UP001153709">
    <property type="component" value="Chromosome 1"/>
</dbReference>
<accession>A0A9N9X8U7</accession>